<dbReference type="CDD" id="cd02412">
    <property type="entry name" value="KH-II_30S_S3"/>
    <property type="match status" value="1"/>
</dbReference>
<evidence type="ECO:0000256" key="7">
    <source>
        <dbReference type="ARBA" id="ARBA00035257"/>
    </source>
</evidence>
<evidence type="ECO:0000256" key="3">
    <source>
        <dbReference type="ARBA" id="ARBA00022884"/>
    </source>
</evidence>
<evidence type="ECO:0000259" key="10">
    <source>
        <dbReference type="PROSITE" id="PS50823"/>
    </source>
</evidence>
<dbReference type="InterPro" id="IPR036419">
    <property type="entry name" value="Ribosomal_S3_C_sf"/>
</dbReference>
<evidence type="ECO:0000256" key="9">
    <source>
        <dbReference type="RuleBase" id="RU003624"/>
    </source>
</evidence>
<dbReference type="InterPro" id="IPR015946">
    <property type="entry name" value="KH_dom-like_a/b"/>
</dbReference>
<dbReference type="RefSeq" id="WP_213348811.1">
    <property type="nucleotide sequence ID" value="NZ_JAEDAM010000020.1"/>
</dbReference>
<comment type="function">
    <text evidence="6 8">Binds the lower part of the 30S subunit head. Binds mRNA in the 70S ribosome, positioning it for translation.</text>
</comment>
<evidence type="ECO:0000313" key="11">
    <source>
        <dbReference type="EMBL" id="MBS8121866.1"/>
    </source>
</evidence>
<evidence type="ECO:0000256" key="1">
    <source>
        <dbReference type="ARBA" id="ARBA00010761"/>
    </source>
</evidence>
<keyword evidence="2 8" id="KW-0699">rRNA-binding</keyword>
<comment type="caution">
    <text evidence="11">The sequence shown here is derived from an EMBL/GenBank/DDBJ whole genome shotgun (WGS) entry which is preliminary data.</text>
</comment>
<name>A0ABS5QME6_9BACT</name>
<keyword evidence="3 8" id="KW-0694">RNA-binding</keyword>
<dbReference type="InterPro" id="IPR018280">
    <property type="entry name" value="Ribosomal_uS3_CS"/>
</dbReference>
<proteinExistence type="inferred from homology"/>
<comment type="subunit">
    <text evidence="8">Part of the 30S ribosomal subunit. Forms a tight complex with proteins S10 and S14.</text>
</comment>
<dbReference type="InterPro" id="IPR004044">
    <property type="entry name" value="KH_dom_type_2"/>
</dbReference>
<comment type="similarity">
    <text evidence="1 8 9">Belongs to the universal ribosomal protein uS3 family.</text>
</comment>
<dbReference type="Pfam" id="PF07650">
    <property type="entry name" value="KH_2"/>
    <property type="match status" value="1"/>
</dbReference>
<dbReference type="PANTHER" id="PTHR11760">
    <property type="entry name" value="30S/40S RIBOSOMAL PROTEIN S3"/>
    <property type="match status" value="1"/>
</dbReference>
<dbReference type="Gene3D" id="3.30.300.20">
    <property type="match status" value="1"/>
</dbReference>
<dbReference type="Proteomes" id="UP000680365">
    <property type="component" value="Unassembled WGS sequence"/>
</dbReference>
<dbReference type="EMBL" id="JAEDAM010000020">
    <property type="protein sequence ID" value="MBS8121866.1"/>
    <property type="molecule type" value="Genomic_DNA"/>
</dbReference>
<dbReference type="InterPro" id="IPR001351">
    <property type="entry name" value="Ribosomal_uS3_C"/>
</dbReference>
<dbReference type="NCBIfam" id="TIGR01009">
    <property type="entry name" value="rpsC_bact"/>
    <property type="match status" value="1"/>
</dbReference>
<keyword evidence="12" id="KW-1185">Reference proteome</keyword>
<dbReference type="InterPro" id="IPR057258">
    <property type="entry name" value="Ribosomal_uS3"/>
</dbReference>
<dbReference type="SUPFAM" id="SSF54814">
    <property type="entry name" value="Prokaryotic type KH domain (KH-domain type II)"/>
    <property type="match status" value="1"/>
</dbReference>
<dbReference type="PANTHER" id="PTHR11760:SF19">
    <property type="entry name" value="SMALL RIBOSOMAL SUBUNIT PROTEIN US3C"/>
    <property type="match status" value="1"/>
</dbReference>
<keyword evidence="5 8" id="KW-0687">Ribonucleoprotein</keyword>
<protein>
    <recommendedName>
        <fullName evidence="7 8">Small ribosomal subunit protein uS3</fullName>
    </recommendedName>
</protein>
<evidence type="ECO:0000256" key="5">
    <source>
        <dbReference type="ARBA" id="ARBA00023274"/>
    </source>
</evidence>
<dbReference type="InterPro" id="IPR009019">
    <property type="entry name" value="KH_sf_prok-type"/>
</dbReference>
<dbReference type="GO" id="GO:0005840">
    <property type="term" value="C:ribosome"/>
    <property type="evidence" value="ECO:0007669"/>
    <property type="project" value="UniProtKB-KW"/>
</dbReference>
<dbReference type="InterPro" id="IPR005704">
    <property type="entry name" value="Ribosomal_uS3_bac-typ"/>
</dbReference>
<dbReference type="Pfam" id="PF00189">
    <property type="entry name" value="Ribosomal_S3_C"/>
    <property type="match status" value="1"/>
</dbReference>
<organism evidence="11 12">
    <name type="scientific">Candidatus Vampirococcus lugosii</name>
    <dbReference type="NCBI Taxonomy" id="2789015"/>
    <lineage>
        <taxon>Bacteria</taxon>
        <taxon>Candidatus Absconditibacteriota</taxon>
        <taxon>Vampirococcus</taxon>
    </lineage>
</organism>
<keyword evidence="4 8" id="KW-0689">Ribosomal protein</keyword>
<feature type="domain" description="KH type-2" evidence="10">
    <location>
        <begin position="40"/>
        <end position="108"/>
    </location>
</feature>
<evidence type="ECO:0000256" key="6">
    <source>
        <dbReference type="ARBA" id="ARBA00024998"/>
    </source>
</evidence>
<evidence type="ECO:0000313" key="12">
    <source>
        <dbReference type="Proteomes" id="UP000680365"/>
    </source>
</evidence>
<reference evidence="11 12" key="1">
    <citation type="journal article" date="2021" name="Nat. Commun.">
        <title>Reductive evolution and unique predatory mode in the CPR bacterium Vampirococcus lugosii.</title>
        <authorList>
            <person name="Moreira D."/>
            <person name="Zivanovic Y."/>
            <person name="Lopez-Archilla A.I."/>
            <person name="Iniesto M."/>
            <person name="Lopez-Garcia P."/>
        </authorList>
    </citation>
    <scope>NUCLEOTIDE SEQUENCE [LARGE SCALE GENOMIC DNA]</scope>
    <source>
        <strain evidence="11">Chiprana</strain>
    </source>
</reference>
<sequence length="210" mass="23819">MGQKIDPRGFRAGITKGWTTEWFAKTKSQSANFFVEDVKIHTLVDTYFKRSGIAKIVIKKTEKDGELILFTSKPAVIIGKQGANLNKFQEILKNKFAKDFKVSVKEVKIPELSSKIVAEQAAEQIEKRMPFRRVGKFFTEKVMEKGAKGVKFYITGRLGGADIARGETFIKGRVPLQTLRADIDYYYTTAVTKYGVLGIKVWIYKGDLYK</sequence>
<dbReference type="Gene3D" id="3.30.1140.32">
    <property type="entry name" value="Ribosomal protein S3, C-terminal domain"/>
    <property type="match status" value="1"/>
</dbReference>
<dbReference type="PROSITE" id="PS50823">
    <property type="entry name" value="KH_TYPE_2"/>
    <property type="match status" value="1"/>
</dbReference>
<dbReference type="SUPFAM" id="SSF54821">
    <property type="entry name" value="Ribosomal protein S3 C-terminal domain"/>
    <property type="match status" value="1"/>
</dbReference>
<evidence type="ECO:0000256" key="8">
    <source>
        <dbReference type="HAMAP-Rule" id="MF_01309"/>
    </source>
</evidence>
<dbReference type="PROSITE" id="PS00548">
    <property type="entry name" value="RIBOSOMAL_S3"/>
    <property type="match status" value="1"/>
</dbReference>
<evidence type="ECO:0000256" key="4">
    <source>
        <dbReference type="ARBA" id="ARBA00022980"/>
    </source>
</evidence>
<accession>A0ABS5QME6</accession>
<dbReference type="HAMAP" id="MF_01309_B">
    <property type="entry name" value="Ribosomal_uS3_B"/>
    <property type="match status" value="1"/>
</dbReference>
<evidence type="ECO:0000256" key="2">
    <source>
        <dbReference type="ARBA" id="ARBA00022730"/>
    </source>
</evidence>
<gene>
    <name evidence="8" type="primary">rpsC</name>
    <name evidence="11" type="ORF">VAMP_34n116</name>
</gene>